<feature type="compositionally biased region" description="Basic residues" evidence="1">
    <location>
        <begin position="52"/>
        <end position="62"/>
    </location>
</feature>
<feature type="region of interest" description="Disordered" evidence="1">
    <location>
        <begin position="42"/>
        <end position="83"/>
    </location>
</feature>
<keyword evidence="2" id="KW-1185">Reference proteome</keyword>
<evidence type="ECO:0000313" key="3">
    <source>
        <dbReference type="WBParaSite" id="Gr19_v10_g3665.t1"/>
    </source>
</evidence>
<dbReference type="AlphaFoldDB" id="A0A914HTN6"/>
<dbReference type="Proteomes" id="UP000887572">
    <property type="component" value="Unplaced"/>
</dbReference>
<feature type="compositionally biased region" description="Basic and acidic residues" evidence="1">
    <location>
        <begin position="72"/>
        <end position="83"/>
    </location>
</feature>
<name>A0A914HTN6_GLORO</name>
<sequence>MKLYRMTPPKICMPKKRLRSLKTKQCKQIEWKAQPVLRLSRTKPSKCEHPSKCRAKPYKALKMRATEQMPSEPDKPLKKGEEN</sequence>
<evidence type="ECO:0000313" key="2">
    <source>
        <dbReference type="Proteomes" id="UP000887572"/>
    </source>
</evidence>
<reference evidence="3" key="1">
    <citation type="submission" date="2022-11" db="UniProtKB">
        <authorList>
            <consortium name="WormBaseParasite"/>
        </authorList>
    </citation>
    <scope>IDENTIFICATION</scope>
</reference>
<accession>A0A914HTN6</accession>
<organism evidence="2 3">
    <name type="scientific">Globodera rostochiensis</name>
    <name type="common">Golden nematode worm</name>
    <name type="synonym">Heterodera rostochiensis</name>
    <dbReference type="NCBI Taxonomy" id="31243"/>
    <lineage>
        <taxon>Eukaryota</taxon>
        <taxon>Metazoa</taxon>
        <taxon>Ecdysozoa</taxon>
        <taxon>Nematoda</taxon>
        <taxon>Chromadorea</taxon>
        <taxon>Rhabditida</taxon>
        <taxon>Tylenchina</taxon>
        <taxon>Tylenchomorpha</taxon>
        <taxon>Tylenchoidea</taxon>
        <taxon>Heteroderidae</taxon>
        <taxon>Heteroderinae</taxon>
        <taxon>Globodera</taxon>
    </lineage>
</organism>
<dbReference type="WBParaSite" id="Gr19_v10_g3665.t1">
    <property type="protein sequence ID" value="Gr19_v10_g3665.t1"/>
    <property type="gene ID" value="Gr19_v10_g3665"/>
</dbReference>
<protein>
    <submittedName>
        <fullName evidence="3">Uncharacterized protein</fullName>
    </submittedName>
</protein>
<evidence type="ECO:0000256" key="1">
    <source>
        <dbReference type="SAM" id="MobiDB-lite"/>
    </source>
</evidence>
<proteinExistence type="predicted"/>